<name>A0A7S3EC26_9RHOD</name>
<organism evidence="1">
    <name type="scientific">Rhodosorus marinus</name>
    <dbReference type="NCBI Taxonomy" id="101924"/>
    <lineage>
        <taxon>Eukaryota</taxon>
        <taxon>Rhodophyta</taxon>
        <taxon>Stylonematophyceae</taxon>
        <taxon>Stylonematales</taxon>
        <taxon>Stylonemataceae</taxon>
        <taxon>Rhodosorus</taxon>
    </lineage>
</organism>
<protein>
    <submittedName>
        <fullName evidence="1">Uncharacterized protein</fullName>
    </submittedName>
</protein>
<reference evidence="1" key="1">
    <citation type="submission" date="2021-01" db="EMBL/GenBank/DDBJ databases">
        <authorList>
            <person name="Corre E."/>
            <person name="Pelletier E."/>
            <person name="Niang G."/>
            <person name="Scheremetjew M."/>
            <person name="Finn R."/>
            <person name="Kale V."/>
            <person name="Holt S."/>
            <person name="Cochrane G."/>
            <person name="Meng A."/>
            <person name="Brown T."/>
            <person name="Cohen L."/>
        </authorList>
    </citation>
    <scope>NUCLEOTIDE SEQUENCE</scope>
    <source>
        <strain evidence="1">CCMP 769</strain>
    </source>
</reference>
<proteinExistence type="predicted"/>
<gene>
    <name evidence="1" type="ORF">RMAR00112_LOCUS10221</name>
</gene>
<accession>A0A7S3EC26</accession>
<dbReference type="AlphaFoldDB" id="A0A7S3EC26"/>
<evidence type="ECO:0000313" key="1">
    <source>
        <dbReference type="EMBL" id="CAE0042256.1"/>
    </source>
</evidence>
<sequence length="131" mass="15183">MFMERYFREHAPHISAVAVPCGGDGTWTRKEMEALDKKTGNLDIIPEVLYRRGEFDRSRREEKLRVWEEVAQQGLPIDLLFGAGAWDVMKTRTDFFKDNSFALVYYHCGGLGGDDYHVENYRKILEKSSTT</sequence>
<dbReference type="EMBL" id="HBHW01013044">
    <property type="protein sequence ID" value="CAE0042256.1"/>
    <property type="molecule type" value="Transcribed_RNA"/>
</dbReference>